<reference evidence="3" key="1">
    <citation type="submission" date="2016-10" db="EMBL/GenBank/DDBJ databases">
        <authorList>
            <person name="Varghese N."/>
            <person name="Submissions S."/>
        </authorList>
    </citation>
    <scope>NUCLEOTIDE SEQUENCE [LARGE SCALE GENOMIC DNA]</scope>
    <source>
        <strain evidence="3">MPL-11</strain>
    </source>
</reference>
<gene>
    <name evidence="2" type="ORF">SAMN04487752_0850</name>
</gene>
<dbReference type="GO" id="GO:0009253">
    <property type="term" value="P:peptidoglycan catabolic process"/>
    <property type="evidence" value="ECO:0007669"/>
    <property type="project" value="InterPro"/>
</dbReference>
<dbReference type="EMBL" id="FNJW01000008">
    <property type="protein sequence ID" value="SDQ12584.1"/>
    <property type="molecule type" value="Genomic_DNA"/>
</dbReference>
<evidence type="ECO:0000259" key="1">
    <source>
        <dbReference type="PROSITE" id="PS51782"/>
    </source>
</evidence>
<dbReference type="SMART" id="SM00644">
    <property type="entry name" value="Ami_2"/>
    <property type="match status" value="1"/>
</dbReference>
<dbReference type="InterPro" id="IPR036779">
    <property type="entry name" value="LysM_dom_sf"/>
</dbReference>
<dbReference type="AlphaFoldDB" id="A0A1H0YBK6"/>
<dbReference type="OrthoDB" id="9816557at2"/>
<evidence type="ECO:0000313" key="2">
    <source>
        <dbReference type="EMBL" id="SDQ12584.1"/>
    </source>
</evidence>
<dbReference type="GO" id="GO:0008745">
    <property type="term" value="F:N-acetylmuramoyl-L-alanine amidase activity"/>
    <property type="evidence" value="ECO:0007669"/>
    <property type="project" value="InterPro"/>
</dbReference>
<dbReference type="Gene3D" id="3.40.80.10">
    <property type="entry name" value="Peptidoglycan recognition protein-like"/>
    <property type="match status" value="1"/>
</dbReference>
<feature type="domain" description="LysM" evidence="1">
    <location>
        <begin position="194"/>
        <end position="237"/>
    </location>
</feature>
<protein>
    <submittedName>
        <fullName evidence="2">Peptidoglycan-binding (PGRP) domain of peptidoglycan hydrolases-containing protein</fullName>
    </submittedName>
</protein>
<dbReference type="SUPFAM" id="SSF55846">
    <property type="entry name" value="N-acetylmuramoyl-L-alanine amidase-like"/>
    <property type="match status" value="1"/>
</dbReference>
<dbReference type="SMART" id="SM00257">
    <property type="entry name" value="LysM"/>
    <property type="match status" value="1"/>
</dbReference>
<dbReference type="InterPro" id="IPR036366">
    <property type="entry name" value="PGBDSf"/>
</dbReference>
<dbReference type="SUPFAM" id="SSF54106">
    <property type="entry name" value="LysM domain"/>
    <property type="match status" value="1"/>
</dbReference>
<dbReference type="InterPro" id="IPR036505">
    <property type="entry name" value="Amidase/PGRP_sf"/>
</dbReference>
<dbReference type="Gene3D" id="1.10.101.10">
    <property type="entry name" value="PGBD-like superfamily/PGBD"/>
    <property type="match status" value="1"/>
</dbReference>
<dbReference type="CDD" id="cd00118">
    <property type="entry name" value="LysM"/>
    <property type="match status" value="1"/>
</dbReference>
<accession>A0A1H0YBK6</accession>
<dbReference type="GO" id="GO:0008932">
    <property type="term" value="F:lytic endotransglycosylase activity"/>
    <property type="evidence" value="ECO:0007669"/>
    <property type="project" value="TreeGrafter"/>
</dbReference>
<dbReference type="CDD" id="cd06583">
    <property type="entry name" value="PGRP"/>
    <property type="match status" value="1"/>
</dbReference>
<dbReference type="Proteomes" id="UP000199481">
    <property type="component" value="Unassembled WGS sequence"/>
</dbReference>
<dbReference type="Gene3D" id="3.10.350.10">
    <property type="entry name" value="LysM domain"/>
    <property type="match status" value="1"/>
</dbReference>
<dbReference type="Pfam" id="PF01510">
    <property type="entry name" value="Amidase_2"/>
    <property type="match status" value="1"/>
</dbReference>
<dbReference type="InterPro" id="IPR018392">
    <property type="entry name" value="LysM"/>
</dbReference>
<dbReference type="Pfam" id="PF01471">
    <property type="entry name" value="PG_binding_1"/>
    <property type="match status" value="1"/>
</dbReference>
<keyword evidence="3" id="KW-1185">Reference proteome</keyword>
<dbReference type="InterPro" id="IPR002477">
    <property type="entry name" value="Peptidoglycan-bd-like"/>
</dbReference>
<sequence length="367" mass="40109">MTYIIEQQLLTITQKNLISKSFVIAHESGNANNTGALSLENEIAYMKRMAQKNGAFTSHWVGGGGRIVQIAQTGKVQYGAGKNANPHAYAQVELARTSNPALFKKDYLAYVWLLKKLAVEAGILTSLNTGTTLASKGIKTHHWISNNIGGTNHSDPDAYLMQHGISLTQFAHDLSSTTQKDFLSPSSPTKPNHLYHIVVKGDSLWSIAKKYHTTITWLKTINLLSSETILVGQKLIISTNSSNPAPLSQFAIIKTIQKTLGIKQDGLFGPVTKQSLIRLVQKTIGSKPDGYWGPESASKMRILKTGLSGWDVYVVQAFLTGNYQLNLGTPDNHYGPKTTAAVRQFQHNFGLLADGITGPKTCQKLFS</sequence>
<evidence type="ECO:0000313" key="3">
    <source>
        <dbReference type="Proteomes" id="UP000199481"/>
    </source>
</evidence>
<name>A0A1H0YBK6_9LACT</name>
<dbReference type="PANTHER" id="PTHR33734">
    <property type="entry name" value="LYSM DOMAIN-CONTAINING GPI-ANCHORED PROTEIN 2"/>
    <property type="match status" value="1"/>
</dbReference>
<dbReference type="InterPro" id="IPR002502">
    <property type="entry name" value="Amidase_domain"/>
</dbReference>
<dbReference type="SUPFAM" id="SSF47090">
    <property type="entry name" value="PGBD-like"/>
    <property type="match status" value="1"/>
</dbReference>
<keyword evidence="2" id="KW-0378">Hydrolase</keyword>
<dbReference type="InterPro" id="IPR036365">
    <property type="entry name" value="PGBD-like_sf"/>
</dbReference>
<dbReference type="Pfam" id="PF01476">
    <property type="entry name" value="LysM"/>
    <property type="match status" value="1"/>
</dbReference>
<proteinExistence type="predicted"/>
<dbReference type="PANTHER" id="PTHR33734:SF22">
    <property type="entry name" value="MEMBRANE-BOUND LYTIC MUREIN TRANSGLYCOSYLASE D"/>
    <property type="match status" value="1"/>
</dbReference>
<organism evidence="2 3">
    <name type="scientific">Carnobacterium viridans</name>
    <dbReference type="NCBI Taxonomy" id="174587"/>
    <lineage>
        <taxon>Bacteria</taxon>
        <taxon>Bacillati</taxon>
        <taxon>Bacillota</taxon>
        <taxon>Bacilli</taxon>
        <taxon>Lactobacillales</taxon>
        <taxon>Carnobacteriaceae</taxon>
        <taxon>Carnobacterium</taxon>
    </lineage>
</organism>
<dbReference type="PROSITE" id="PS51782">
    <property type="entry name" value="LYSM"/>
    <property type="match status" value="1"/>
</dbReference>
<dbReference type="RefSeq" id="WP_089975424.1">
    <property type="nucleotide sequence ID" value="NZ_CP084916.1"/>
</dbReference>